<evidence type="ECO:0000256" key="2">
    <source>
        <dbReference type="SAM" id="Phobius"/>
    </source>
</evidence>
<feature type="transmembrane region" description="Helical" evidence="2">
    <location>
        <begin position="26"/>
        <end position="49"/>
    </location>
</feature>
<keyword evidence="4" id="KW-1185">Reference proteome</keyword>
<dbReference type="PANTHER" id="PTHR34980:SF2">
    <property type="entry name" value="INNER MEMBRANE PROTEIN YHAH-RELATED"/>
    <property type="match status" value="1"/>
</dbReference>
<feature type="transmembrane region" description="Helical" evidence="2">
    <location>
        <begin position="100"/>
        <end position="118"/>
    </location>
</feature>
<evidence type="ECO:0000313" key="3">
    <source>
        <dbReference type="EMBL" id="MFC5501307.1"/>
    </source>
</evidence>
<evidence type="ECO:0000313" key="4">
    <source>
        <dbReference type="Proteomes" id="UP001596039"/>
    </source>
</evidence>
<protein>
    <submittedName>
        <fullName evidence="3">DUF805 domain-containing protein</fullName>
    </submittedName>
</protein>
<keyword evidence="2" id="KW-0812">Transmembrane</keyword>
<dbReference type="EMBL" id="JBHSMG010000001">
    <property type="protein sequence ID" value="MFC5501307.1"/>
    <property type="molecule type" value="Genomic_DNA"/>
</dbReference>
<organism evidence="3 4">
    <name type="scientific">Lysinimonas soli</name>
    <dbReference type="NCBI Taxonomy" id="1074233"/>
    <lineage>
        <taxon>Bacteria</taxon>
        <taxon>Bacillati</taxon>
        <taxon>Actinomycetota</taxon>
        <taxon>Actinomycetes</taxon>
        <taxon>Micrococcales</taxon>
        <taxon>Microbacteriaceae</taxon>
        <taxon>Lysinimonas</taxon>
    </lineage>
</organism>
<feature type="region of interest" description="Disordered" evidence="1">
    <location>
        <begin position="132"/>
        <end position="155"/>
    </location>
</feature>
<feature type="transmembrane region" description="Helical" evidence="2">
    <location>
        <begin position="69"/>
        <end position="88"/>
    </location>
</feature>
<comment type="caution">
    <text evidence="3">The sequence shown here is derived from an EMBL/GenBank/DDBJ whole genome shotgun (WGS) entry which is preliminary data.</text>
</comment>
<feature type="compositionally biased region" description="Pro residues" evidence="1">
    <location>
        <begin position="139"/>
        <end position="155"/>
    </location>
</feature>
<keyword evidence="2" id="KW-0472">Membrane</keyword>
<dbReference type="Proteomes" id="UP001596039">
    <property type="component" value="Unassembled WGS sequence"/>
</dbReference>
<keyword evidence="2" id="KW-1133">Transmembrane helix</keyword>
<gene>
    <name evidence="3" type="ORF">ACFPJ4_03520</name>
</gene>
<dbReference type="PANTHER" id="PTHR34980">
    <property type="entry name" value="INNER MEMBRANE PROTEIN-RELATED-RELATED"/>
    <property type="match status" value="1"/>
</dbReference>
<accession>A0ABW0NQ23</accession>
<dbReference type="RefSeq" id="WP_386738905.1">
    <property type="nucleotide sequence ID" value="NZ_JBHSMG010000001.1"/>
</dbReference>
<reference evidence="4" key="1">
    <citation type="journal article" date="2019" name="Int. J. Syst. Evol. Microbiol.">
        <title>The Global Catalogue of Microorganisms (GCM) 10K type strain sequencing project: providing services to taxonomists for standard genome sequencing and annotation.</title>
        <authorList>
            <consortium name="The Broad Institute Genomics Platform"/>
            <consortium name="The Broad Institute Genome Sequencing Center for Infectious Disease"/>
            <person name="Wu L."/>
            <person name="Ma J."/>
        </authorList>
    </citation>
    <scope>NUCLEOTIDE SEQUENCE [LARGE SCALE GENOMIC DNA]</scope>
    <source>
        <strain evidence="4">CGMCC 4.6997</strain>
    </source>
</reference>
<sequence>MTFFESIKTVFRKYAEFTGRATRPEFWWWVLFSTLVSSALNALSIPLGIMRFGDYGMGTNGYDYGVGSFSLSGFWSIAVLLPSLAVTVRRLRDAGRKWTELFWVLLPIAGVIVLIVHLCDRSVPVAPVAGAAGEAAPPASTPPAPPAPPTTPPTA</sequence>
<name>A0ABW0NQ23_9MICO</name>
<dbReference type="Pfam" id="PF05656">
    <property type="entry name" value="DUF805"/>
    <property type="match status" value="1"/>
</dbReference>
<evidence type="ECO:0000256" key="1">
    <source>
        <dbReference type="SAM" id="MobiDB-lite"/>
    </source>
</evidence>
<proteinExistence type="predicted"/>
<dbReference type="InterPro" id="IPR008523">
    <property type="entry name" value="DUF805"/>
</dbReference>